<dbReference type="EMBL" id="UINC01192927">
    <property type="protein sequence ID" value="SVE08298.1"/>
    <property type="molecule type" value="Genomic_DNA"/>
</dbReference>
<evidence type="ECO:0000313" key="2">
    <source>
        <dbReference type="EMBL" id="SVE08298.1"/>
    </source>
</evidence>
<keyword evidence="1" id="KW-0812">Transmembrane</keyword>
<protein>
    <submittedName>
        <fullName evidence="2">Uncharacterized protein</fullName>
    </submittedName>
</protein>
<proteinExistence type="predicted"/>
<gene>
    <name evidence="2" type="ORF">METZ01_LOCUS461152</name>
</gene>
<feature type="transmembrane region" description="Helical" evidence="1">
    <location>
        <begin position="16"/>
        <end position="35"/>
    </location>
</feature>
<sequence length="58" mass="6237">MLTCLKSAFSTPTNTVPFMLGLFIGLTVFNADIIYNTAITALSGSTFHITKSFFNLGS</sequence>
<evidence type="ECO:0000256" key="1">
    <source>
        <dbReference type="SAM" id="Phobius"/>
    </source>
</evidence>
<dbReference type="AlphaFoldDB" id="A0A383AMH2"/>
<organism evidence="2">
    <name type="scientific">marine metagenome</name>
    <dbReference type="NCBI Taxonomy" id="408172"/>
    <lineage>
        <taxon>unclassified sequences</taxon>
        <taxon>metagenomes</taxon>
        <taxon>ecological metagenomes</taxon>
    </lineage>
</organism>
<name>A0A383AMH2_9ZZZZ</name>
<keyword evidence="1" id="KW-1133">Transmembrane helix</keyword>
<reference evidence="2" key="1">
    <citation type="submission" date="2018-05" db="EMBL/GenBank/DDBJ databases">
        <authorList>
            <person name="Lanie J.A."/>
            <person name="Ng W.-L."/>
            <person name="Kazmierczak K.M."/>
            <person name="Andrzejewski T.M."/>
            <person name="Davidsen T.M."/>
            <person name="Wayne K.J."/>
            <person name="Tettelin H."/>
            <person name="Glass J.I."/>
            <person name="Rusch D."/>
            <person name="Podicherti R."/>
            <person name="Tsui H.-C.T."/>
            <person name="Winkler M.E."/>
        </authorList>
    </citation>
    <scope>NUCLEOTIDE SEQUENCE</scope>
</reference>
<keyword evidence="1" id="KW-0472">Membrane</keyword>
<accession>A0A383AMH2</accession>